<sequence>MTVLPLTSDIRKANLIRITVEPLPQKGLRTTSQVMIDKATTVPRTRVGGRIDAPTMKTVDTALARFLHLRP</sequence>
<organism evidence="1 2">
    <name type="scientific">Pigmentiphaga soli</name>
    <dbReference type="NCBI Taxonomy" id="1007095"/>
    <lineage>
        <taxon>Bacteria</taxon>
        <taxon>Pseudomonadati</taxon>
        <taxon>Pseudomonadota</taxon>
        <taxon>Betaproteobacteria</taxon>
        <taxon>Burkholderiales</taxon>
        <taxon>Alcaligenaceae</taxon>
        <taxon>Pigmentiphaga</taxon>
    </lineage>
</organism>
<dbReference type="SUPFAM" id="SSF50118">
    <property type="entry name" value="Cell growth inhibitor/plasmid maintenance toxic component"/>
    <property type="match status" value="1"/>
</dbReference>
<gene>
    <name evidence="1" type="ORF">GCM10023144_06560</name>
</gene>
<protein>
    <recommendedName>
        <fullName evidence="3">Type II toxin-antitoxin system PemK/MazF family toxin</fullName>
    </recommendedName>
</protein>
<accession>A0ABP8GI02</accession>
<dbReference type="InterPro" id="IPR003477">
    <property type="entry name" value="PemK-like"/>
</dbReference>
<evidence type="ECO:0000313" key="2">
    <source>
        <dbReference type="Proteomes" id="UP001501671"/>
    </source>
</evidence>
<dbReference type="EMBL" id="BAABFO010000002">
    <property type="protein sequence ID" value="GAA4324760.1"/>
    <property type="molecule type" value="Genomic_DNA"/>
</dbReference>
<dbReference type="InterPro" id="IPR011067">
    <property type="entry name" value="Plasmid_toxin/cell-grow_inhib"/>
</dbReference>
<proteinExistence type="predicted"/>
<comment type="caution">
    <text evidence="1">The sequence shown here is derived from an EMBL/GenBank/DDBJ whole genome shotgun (WGS) entry which is preliminary data.</text>
</comment>
<evidence type="ECO:0008006" key="3">
    <source>
        <dbReference type="Google" id="ProtNLM"/>
    </source>
</evidence>
<name>A0ABP8GI02_9BURK</name>
<dbReference type="Pfam" id="PF02452">
    <property type="entry name" value="PemK_toxin"/>
    <property type="match status" value="1"/>
</dbReference>
<evidence type="ECO:0000313" key="1">
    <source>
        <dbReference type="EMBL" id="GAA4324760.1"/>
    </source>
</evidence>
<keyword evidence="2" id="KW-1185">Reference proteome</keyword>
<reference evidence="2" key="1">
    <citation type="journal article" date="2019" name="Int. J. Syst. Evol. Microbiol.">
        <title>The Global Catalogue of Microorganisms (GCM) 10K type strain sequencing project: providing services to taxonomists for standard genome sequencing and annotation.</title>
        <authorList>
            <consortium name="The Broad Institute Genomics Platform"/>
            <consortium name="The Broad Institute Genome Sequencing Center for Infectious Disease"/>
            <person name="Wu L."/>
            <person name="Ma J."/>
        </authorList>
    </citation>
    <scope>NUCLEOTIDE SEQUENCE [LARGE SCALE GENOMIC DNA]</scope>
    <source>
        <strain evidence="2">JCM 17666</strain>
    </source>
</reference>
<dbReference type="Gene3D" id="2.30.30.110">
    <property type="match status" value="1"/>
</dbReference>
<dbReference type="Proteomes" id="UP001501671">
    <property type="component" value="Unassembled WGS sequence"/>
</dbReference>